<keyword evidence="1" id="KW-0472">Membrane</keyword>
<reference evidence="2" key="1">
    <citation type="submission" date="2021-02" db="EMBL/GenBank/DDBJ databases">
        <title>Genome-Resolved Metagenomics of a Microbial Community Performing Photosynthetic Biological Nutrient Removal.</title>
        <authorList>
            <person name="Mcdaniel E.A."/>
        </authorList>
    </citation>
    <scope>NUCLEOTIDE SEQUENCE</scope>
    <source>
        <strain evidence="2">UWPOB_OBS1</strain>
    </source>
</reference>
<sequence>MQAIFDLLDAFHEMAVFSTIALILLAVAVIAVLLRVFKGDFSQID</sequence>
<evidence type="ECO:0000256" key="1">
    <source>
        <dbReference type="SAM" id="Phobius"/>
    </source>
</evidence>
<comment type="caution">
    <text evidence="2">The sequence shown here is derived from an EMBL/GenBank/DDBJ whole genome shotgun (WGS) entry which is preliminary data.</text>
</comment>
<name>A0A8J7PE98_9BACT</name>
<protein>
    <submittedName>
        <fullName evidence="2">Uncharacterized protein</fullName>
    </submittedName>
</protein>
<proteinExistence type="predicted"/>
<gene>
    <name evidence="2" type="ORF">J0M35_04770</name>
</gene>
<keyword evidence="1" id="KW-0812">Transmembrane</keyword>
<organism evidence="2 3">
    <name type="scientific">Candidatus Obscuribacter phosphatis</name>
    <dbReference type="NCBI Taxonomy" id="1906157"/>
    <lineage>
        <taxon>Bacteria</taxon>
        <taxon>Bacillati</taxon>
        <taxon>Candidatus Melainabacteria</taxon>
        <taxon>Candidatus Obscuribacterales</taxon>
        <taxon>Candidatus Obscuribacteraceae</taxon>
        <taxon>Candidatus Obscuribacter</taxon>
    </lineage>
</organism>
<evidence type="ECO:0000313" key="3">
    <source>
        <dbReference type="Proteomes" id="UP000664277"/>
    </source>
</evidence>
<keyword evidence="1" id="KW-1133">Transmembrane helix</keyword>
<evidence type="ECO:0000313" key="2">
    <source>
        <dbReference type="EMBL" id="MBN8659652.1"/>
    </source>
</evidence>
<feature type="transmembrane region" description="Helical" evidence="1">
    <location>
        <begin position="15"/>
        <end position="37"/>
    </location>
</feature>
<accession>A0A8J7PE98</accession>
<dbReference type="EMBL" id="JAFLCK010000004">
    <property type="protein sequence ID" value="MBN8659652.1"/>
    <property type="molecule type" value="Genomic_DNA"/>
</dbReference>
<dbReference type="AlphaFoldDB" id="A0A8J7PE98"/>
<dbReference type="Proteomes" id="UP000664277">
    <property type="component" value="Unassembled WGS sequence"/>
</dbReference>